<keyword evidence="3" id="KW-0645">Protease</keyword>
<sequence>MKPIKKLSILLSSSAVALLIPSVAATAYAATTKAAPGQVRAEVNGKSIPAIAVGNETYLEWQALKSFQTPYEYLGDGKFAITGGTVQGVVYQGNTYLPWAKVGAKIKATKLKGGGFNFTSVPVPHDYEIYMDKQSAPVGSPAPINVLVGDNDESVPHQLITLSVTGNAYFSSDQDKNTLSDYTDEDGSYIAAVDDSHAETVKVTASWKDPSGHVQSTTTSVTFSPASTTTPATPPAGDTVVASVPITTYQNAVLFNAQAGGSDVLLQLDTGAFEPLITKSLADALNLPNLGDIQVEGVGGEDDAYVSKITLSIGGTEFPDIPCIVDPSYSGVPLFGYGFFQDNGYDLLVSQKDSTLTILK</sequence>
<accession>A0A9E7CYZ4</accession>
<keyword evidence="2" id="KW-0732">Signal</keyword>
<keyword evidence="4" id="KW-1185">Reference proteome</keyword>
<gene>
    <name evidence="3" type="ORF">K1I37_03630</name>
</gene>
<feature type="region of interest" description="Disordered" evidence="1">
    <location>
        <begin position="209"/>
        <end position="234"/>
    </location>
</feature>
<dbReference type="InterPro" id="IPR008964">
    <property type="entry name" value="Invasin/intimin_cell_adhesion"/>
</dbReference>
<dbReference type="InterPro" id="IPR021109">
    <property type="entry name" value="Peptidase_aspartic_dom_sf"/>
</dbReference>
<organism evidence="3 4">
    <name type="scientific">Alicyclobacillus acidoterrestris (strain ATCC 49025 / DSM 3922 / CIP 106132 / NCIMB 13137 / GD3B)</name>
    <dbReference type="NCBI Taxonomy" id="1356854"/>
    <lineage>
        <taxon>Bacteria</taxon>
        <taxon>Bacillati</taxon>
        <taxon>Bacillota</taxon>
        <taxon>Bacilli</taxon>
        <taxon>Bacillales</taxon>
        <taxon>Alicyclobacillaceae</taxon>
        <taxon>Alicyclobacillus</taxon>
    </lineage>
</organism>
<feature type="compositionally biased region" description="Low complexity" evidence="1">
    <location>
        <begin position="216"/>
        <end position="234"/>
    </location>
</feature>
<name>T0D312_ALIAG</name>
<evidence type="ECO:0000313" key="3">
    <source>
        <dbReference type="EMBL" id="UNO49641.1"/>
    </source>
</evidence>
<evidence type="ECO:0000256" key="2">
    <source>
        <dbReference type="SAM" id="SignalP"/>
    </source>
</evidence>
<feature type="signal peptide" evidence="2">
    <location>
        <begin position="1"/>
        <end position="29"/>
    </location>
</feature>
<proteinExistence type="predicted"/>
<dbReference type="SUPFAM" id="SSF50630">
    <property type="entry name" value="Acid proteases"/>
    <property type="match status" value="1"/>
</dbReference>
<dbReference type="EMBL" id="CP080467">
    <property type="protein sequence ID" value="UNO49641.1"/>
    <property type="molecule type" value="Genomic_DNA"/>
</dbReference>
<dbReference type="Gene3D" id="2.40.70.10">
    <property type="entry name" value="Acid Proteases"/>
    <property type="match status" value="1"/>
</dbReference>
<protein>
    <submittedName>
        <fullName evidence="3">Aspartyl protease family protein</fullName>
    </submittedName>
</protein>
<dbReference type="RefSeq" id="WP_021297328.1">
    <property type="nucleotide sequence ID" value="NZ_AURB01000151.1"/>
</dbReference>
<reference evidence="4" key="1">
    <citation type="journal article" date="2022" name="G3 (Bethesda)">
        <title>Unveiling the complete genome sequence of Alicyclobacillus acidoterrestris DSM 3922T, a taint-producing strain.</title>
        <authorList>
            <person name="Leonardo I.C."/>
            <person name="Barreto Crespo M.T."/>
            <person name="Gaspar F.B."/>
        </authorList>
    </citation>
    <scope>NUCLEOTIDE SEQUENCE [LARGE SCALE GENOMIC DNA]</scope>
    <source>
        <strain evidence="4">DSM 3922</strain>
    </source>
</reference>
<accession>T0D312</accession>
<dbReference type="Proteomes" id="UP000829401">
    <property type="component" value="Chromosome"/>
</dbReference>
<dbReference type="Pfam" id="PF13975">
    <property type="entry name" value="gag-asp_proteas"/>
    <property type="match status" value="1"/>
</dbReference>
<dbReference type="KEGG" id="aaco:K1I37_03630"/>
<evidence type="ECO:0000256" key="1">
    <source>
        <dbReference type="SAM" id="MobiDB-lite"/>
    </source>
</evidence>
<evidence type="ECO:0000313" key="4">
    <source>
        <dbReference type="Proteomes" id="UP000829401"/>
    </source>
</evidence>
<feature type="chain" id="PRO_5044200646" evidence="2">
    <location>
        <begin position="30"/>
        <end position="360"/>
    </location>
</feature>
<dbReference type="SUPFAM" id="SSF49373">
    <property type="entry name" value="Invasin/intimin cell-adhesion fragments"/>
    <property type="match status" value="1"/>
</dbReference>
<dbReference type="GO" id="GO:0008233">
    <property type="term" value="F:peptidase activity"/>
    <property type="evidence" value="ECO:0007669"/>
    <property type="project" value="UniProtKB-KW"/>
</dbReference>
<dbReference type="AlphaFoldDB" id="T0D312"/>
<keyword evidence="3" id="KW-0378">Hydrolase</keyword>
<dbReference type="GO" id="GO:0006508">
    <property type="term" value="P:proteolysis"/>
    <property type="evidence" value="ECO:0007669"/>
    <property type="project" value="UniProtKB-KW"/>
</dbReference>